<accession>A0ABV0BT64</accession>
<evidence type="ECO:0000313" key="2">
    <source>
        <dbReference type="Proteomes" id="UP001409291"/>
    </source>
</evidence>
<proteinExistence type="predicted"/>
<name>A0ABV0BT64_9SPHI</name>
<reference evidence="1 2" key="1">
    <citation type="submission" date="2024-04" db="EMBL/GenBank/DDBJ databases">
        <title>WGS of bacteria from Torrens River.</title>
        <authorList>
            <person name="Wyrsch E.R."/>
            <person name="Drigo B."/>
        </authorList>
    </citation>
    <scope>NUCLEOTIDE SEQUENCE [LARGE SCALE GENOMIC DNA]</scope>
    <source>
        <strain evidence="1 2">TWI391</strain>
    </source>
</reference>
<keyword evidence="2" id="KW-1185">Reference proteome</keyword>
<organism evidence="1 2">
    <name type="scientific">Sphingobacterium kitahiroshimense</name>
    <dbReference type="NCBI Taxonomy" id="470446"/>
    <lineage>
        <taxon>Bacteria</taxon>
        <taxon>Pseudomonadati</taxon>
        <taxon>Bacteroidota</taxon>
        <taxon>Sphingobacteriia</taxon>
        <taxon>Sphingobacteriales</taxon>
        <taxon>Sphingobacteriaceae</taxon>
        <taxon>Sphingobacterium</taxon>
    </lineage>
</organism>
<sequence length="90" mass="9893">MNDNLTLQFSIDSGTGNDVYRMNSKFISPLRIDTAQANKIVIPSEFNSQIKTIIYQDSIKSITAKASSSVQCRDVKASFIDGLIYDGIVA</sequence>
<protein>
    <submittedName>
        <fullName evidence="1">Uncharacterized protein</fullName>
    </submittedName>
</protein>
<dbReference type="EMBL" id="JBDJNQ010000005">
    <property type="protein sequence ID" value="MEN5377985.1"/>
    <property type="molecule type" value="Genomic_DNA"/>
</dbReference>
<gene>
    <name evidence="1" type="ORF">ABE541_11995</name>
</gene>
<dbReference type="Proteomes" id="UP001409291">
    <property type="component" value="Unassembled WGS sequence"/>
</dbReference>
<dbReference type="RefSeq" id="WP_346581349.1">
    <property type="nucleotide sequence ID" value="NZ_JBDJLH010000023.1"/>
</dbReference>
<evidence type="ECO:0000313" key="1">
    <source>
        <dbReference type="EMBL" id="MEN5377985.1"/>
    </source>
</evidence>
<comment type="caution">
    <text evidence="1">The sequence shown here is derived from an EMBL/GenBank/DDBJ whole genome shotgun (WGS) entry which is preliminary data.</text>
</comment>